<dbReference type="SUPFAM" id="SSF52980">
    <property type="entry name" value="Restriction endonuclease-like"/>
    <property type="match status" value="1"/>
</dbReference>
<keyword evidence="2" id="KW-0378">Hydrolase</keyword>
<dbReference type="AlphaFoldDB" id="A0A928X1N7"/>
<keyword evidence="2" id="KW-0255">Endonuclease</keyword>
<dbReference type="PANTHER" id="PTHR34107:SF5">
    <property type="entry name" value="SLL1355 PROTEIN"/>
    <property type="match status" value="1"/>
</dbReference>
<dbReference type="GO" id="GO:0004519">
    <property type="term" value="F:endonuclease activity"/>
    <property type="evidence" value="ECO:0007669"/>
    <property type="project" value="UniProtKB-KW"/>
</dbReference>
<dbReference type="Gene3D" id="3.90.1570.10">
    <property type="entry name" value="tt1808, chain A"/>
    <property type="match status" value="1"/>
</dbReference>
<dbReference type="EMBL" id="JADEXP010000023">
    <property type="protein sequence ID" value="MBE9065929.1"/>
    <property type="molecule type" value="Genomic_DNA"/>
</dbReference>
<evidence type="ECO:0000259" key="1">
    <source>
        <dbReference type="Pfam" id="PF05685"/>
    </source>
</evidence>
<keyword evidence="3" id="KW-1185">Reference proteome</keyword>
<feature type="domain" description="Putative restriction endonuclease" evidence="1">
    <location>
        <begin position="10"/>
        <end position="163"/>
    </location>
</feature>
<comment type="caution">
    <text evidence="2">The sequence shown here is derived from an EMBL/GenBank/DDBJ whole genome shotgun (WGS) entry which is preliminary data.</text>
</comment>
<dbReference type="Pfam" id="PF05685">
    <property type="entry name" value="Uma2"/>
    <property type="match status" value="1"/>
</dbReference>
<gene>
    <name evidence="2" type="ORF">IQ260_04615</name>
</gene>
<organism evidence="2 3">
    <name type="scientific">Leptolyngbya cf. ectocarpi LEGE 11479</name>
    <dbReference type="NCBI Taxonomy" id="1828722"/>
    <lineage>
        <taxon>Bacteria</taxon>
        <taxon>Bacillati</taxon>
        <taxon>Cyanobacteriota</taxon>
        <taxon>Cyanophyceae</taxon>
        <taxon>Leptolyngbyales</taxon>
        <taxon>Leptolyngbyaceae</taxon>
        <taxon>Leptolyngbya group</taxon>
        <taxon>Leptolyngbya</taxon>
    </lineage>
</organism>
<dbReference type="RefSeq" id="WP_193991310.1">
    <property type="nucleotide sequence ID" value="NZ_JADEXP010000023.1"/>
</dbReference>
<dbReference type="CDD" id="cd06260">
    <property type="entry name" value="DUF820-like"/>
    <property type="match status" value="1"/>
</dbReference>
<sequence>MTIATQSLTLETFLELPETKPASEFIQGRILQKPMPQHSLLQSTLCETINQVAKTTGLAAAFPELRCTFGGRSIVPDISVFRWDRIPLTETGRIANRFLIPPDWSIEILSPDQSQTQVLRNLLHCIEHGSELGWLLDPSEDSVLVVDSEQRIQIVTGEAELPMLTDVDLSLTATDVFGWLTLN</sequence>
<dbReference type="Proteomes" id="UP000615026">
    <property type="component" value="Unassembled WGS sequence"/>
</dbReference>
<evidence type="ECO:0000313" key="2">
    <source>
        <dbReference type="EMBL" id="MBE9065929.1"/>
    </source>
</evidence>
<name>A0A928X1N7_LEPEC</name>
<protein>
    <submittedName>
        <fullName evidence="2">Uma2 family endonuclease</fullName>
    </submittedName>
</protein>
<dbReference type="PANTHER" id="PTHR34107">
    <property type="entry name" value="SLL0198 PROTEIN-RELATED"/>
    <property type="match status" value="1"/>
</dbReference>
<proteinExistence type="predicted"/>
<dbReference type="InterPro" id="IPR008538">
    <property type="entry name" value="Uma2"/>
</dbReference>
<accession>A0A928X1N7</accession>
<dbReference type="InterPro" id="IPR012296">
    <property type="entry name" value="Nuclease_put_TT1808"/>
</dbReference>
<keyword evidence="2" id="KW-0540">Nuclease</keyword>
<evidence type="ECO:0000313" key="3">
    <source>
        <dbReference type="Proteomes" id="UP000615026"/>
    </source>
</evidence>
<reference evidence="2" key="1">
    <citation type="submission" date="2020-10" db="EMBL/GenBank/DDBJ databases">
        <authorList>
            <person name="Castelo-Branco R."/>
            <person name="Eusebio N."/>
            <person name="Adriana R."/>
            <person name="Vieira A."/>
            <person name="Brugerolle De Fraissinette N."/>
            <person name="Rezende De Castro R."/>
            <person name="Schneider M.P."/>
            <person name="Vasconcelos V."/>
            <person name="Leao P.N."/>
        </authorList>
    </citation>
    <scope>NUCLEOTIDE SEQUENCE</scope>
    <source>
        <strain evidence="2">LEGE 11479</strain>
    </source>
</reference>
<dbReference type="InterPro" id="IPR011335">
    <property type="entry name" value="Restrct_endonuc-II-like"/>
</dbReference>